<dbReference type="PANTHER" id="PTHR43133">
    <property type="entry name" value="RNA POLYMERASE ECF-TYPE SIGMA FACTO"/>
    <property type="match status" value="1"/>
</dbReference>
<dbReference type="Gene3D" id="1.10.10.10">
    <property type="entry name" value="Winged helix-like DNA-binding domain superfamily/Winged helix DNA-binding domain"/>
    <property type="match status" value="1"/>
</dbReference>
<keyword evidence="2" id="KW-0805">Transcription regulation</keyword>
<dbReference type="InterPro" id="IPR013324">
    <property type="entry name" value="RNA_pol_sigma_r3/r4-like"/>
</dbReference>
<comment type="caution">
    <text evidence="6">The sequence shown here is derived from an EMBL/GenBank/DDBJ whole genome shotgun (WGS) entry which is preliminary data.</text>
</comment>
<reference evidence="6" key="1">
    <citation type="journal article" date="2023" name="Int. J. Syst. Evol. Microbiol.">
        <title>Streptomyces meridianus sp. nov. isolated from brackish water of the Tagus estuary in Alcochete, Portugal.</title>
        <authorList>
            <person name="Santos J.D.N."/>
            <person name="Klimek D."/>
            <person name="Calusinska M."/>
            <person name="Lobo Da Cunha A."/>
            <person name="Catita J."/>
            <person name="Goncalves H."/>
            <person name="Gonzalez I."/>
            <person name="Reyes F."/>
            <person name="Lage O.M."/>
        </authorList>
    </citation>
    <scope>NUCLEOTIDE SEQUENCE</scope>
    <source>
        <strain evidence="6">MTZ3.1</strain>
    </source>
</reference>
<sequence length="178" mass="19797">MTFSDLFTTLRPLLAVEASAEAHGHGVDAEDLEQGVWLRLLERTRWLGPPAAPAAWLRTAVRTEARAARRRNLREVPYGRVREAGPYEPRCAAPSLEDRVVAADAQRTLRSAVRRLPGRCPRLLAVMLSPADLTYREVADALDISQGSLGPVRSRCLSCLRRMLAAEIATPQHRGRKR</sequence>
<dbReference type="RefSeq" id="WP_251411296.1">
    <property type="nucleotide sequence ID" value="NZ_JAMQGM010000015.1"/>
</dbReference>
<name>A0ABT0X3I6_9ACTN</name>
<evidence type="ECO:0000256" key="3">
    <source>
        <dbReference type="ARBA" id="ARBA00023082"/>
    </source>
</evidence>
<keyword evidence="4" id="KW-0238">DNA-binding</keyword>
<dbReference type="PANTHER" id="PTHR43133:SF52">
    <property type="entry name" value="ECF RNA POLYMERASE SIGMA FACTOR SIGL"/>
    <property type="match status" value="1"/>
</dbReference>
<dbReference type="SUPFAM" id="SSF88659">
    <property type="entry name" value="Sigma3 and sigma4 domains of RNA polymerase sigma factors"/>
    <property type="match status" value="1"/>
</dbReference>
<evidence type="ECO:0000256" key="2">
    <source>
        <dbReference type="ARBA" id="ARBA00023015"/>
    </source>
</evidence>
<keyword evidence="5" id="KW-0804">Transcription</keyword>
<evidence type="ECO:0000313" key="6">
    <source>
        <dbReference type="EMBL" id="MCM2577093.1"/>
    </source>
</evidence>
<dbReference type="Gene3D" id="1.10.1740.10">
    <property type="match status" value="1"/>
</dbReference>
<accession>A0ABT0X3I6</accession>
<comment type="similarity">
    <text evidence="1">Belongs to the sigma-70 factor family. ECF subfamily.</text>
</comment>
<keyword evidence="7" id="KW-1185">Reference proteome</keyword>
<dbReference type="InterPro" id="IPR013325">
    <property type="entry name" value="RNA_pol_sigma_r2"/>
</dbReference>
<dbReference type="InterPro" id="IPR036388">
    <property type="entry name" value="WH-like_DNA-bd_sf"/>
</dbReference>
<dbReference type="SUPFAM" id="SSF88946">
    <property type="entry name" value="Sigma2 domain of RNA polymerase sigma factors"/>
    <property type="match status" value="1"/>
</dbReference>
<gene>
    <name evidence="6" type="ORF">M1E25_06940</name>
</gene>
<dbReference type="InterPro" id="IPR014284">
    <property type="entry name" value="RNA_pol_sigma-70_dom"/>
</dbReference>
<proteinExistence type="inferred from homology"/>
<evidence type="ECO:0000313" key="7">
    <source>
        <dbReference type="Proteomes" id="UP001167160"/>
    </source>
</evidence>
<evidence type="ECO:0000256" key="1">
    <source>
        <dbReference type="ARBA" id="ARBA00010641"/>
    </source>
</evidence>
<dbReference type="NCBIfam" id="TIGR02937">
    <property type="entry name" value="sigma70-ECF"/>
    <property type="match status" value="1"/>
</dbReference>
<organism evidence="6 7">
    <name type="scientific">Streptomyces meridianus</name>
    <dbReference type="NCBI Taxonomy" id="2938945"/>
    <lineage>
        <taxon>Bacteria</taxon>
        <taxon>Bacillati</taxon>
        <taxon>Actinomycetota</taxon>
        <taxon>Actinomycetes</taxon>
        <taxon>Kitasatosporales</taxon>
        <taxon>Streptomycetaceae</taxon>
        <taxon>Streptomyces</taxon>
    </lineage>
</organism>
<dbReference type="Proteomes" id="UP001167160">
    <property type="component" value="Unassembled WGS sequence"/>
</dbReference>
<evidence type="ECO:0000256" key="4">
    <source>
        <dbReference type="ARBA" id="ARBA00023125"/>
    </source>
</evidence>
<evidence type="ECO:0000256" key="5">
    <source>
        <dbReference type="ARBA" id="ARBA00023163"/>
    </source>
</evidence>
<protein>
    <submittedName>
        <fullName evidence="6">Sigma-70 family RNA polymerase sigma factor</fullName>
    </submittedName>
</protein>
<dbReference type="InterPro" id="IPR039425">
    <property type="entry name" value="RNA_pol_sigma-70-like"/>
</dbReference>
<dbReference type="EMBL" id="JAMQGM010000015">
    <property type="protein sequence ID" value="MCM2577093.1"/>
    <property type="molecule type" value="Genomic_DNA"/>
</dbReference>
<keyword evidence="3" id="KW-0731">Sigma factor</keyword>